<accession>A0A653KAN7</accession>
<dbReference type="AlphaFoldDB" id="A0A653KAN7"/>
<dbReference type="RefSeq" id="WP_159724225.1">
    <property type="nucleotide sequence ID" value="NZ_LR732744.1"/>
</dbReference>
<name>A0A653KAN7_9GAMM</name>
<reference evidence="1 2" key="1">
    <citation type="submission" date="2019-10" db="EMBL/GenBank/DDBJ databases">
        <authorList>
            <person name="Karimi E."/>
        </authorList>
    </citation>
    <scope>NUCLEOTIDE SEQUENCE [LARGE SCALE GENOMIC DNA]</scope>
    <source>
        <strain evidence="1">Acinetobacter sp. 8BE</strain>
    </source>
</reference>
<proteinExistence type="predicted"/>
<dbReference type="EMBL" id="CABWKZ010000045">
    <property type="protein sequence ID" value="VXA57836.1"/>
    <property type="molecule type" value="Genomic_DNA"/>
</dbReference>
<organism evidence="1 2">
    <name type="scientific">Acinetobacter proteolyticus</name>
    <dbReference type="NCBI Taxonomy" id="1776741"/>
    <lineage>
        <taxon>Bacteria</taxon>
        <taxon>Pseudomonadati</taxon>
        <taxon>Pseudomonadota</taxon>
        <taxon>Gammaproteobacteria</taxon>
        <taxon>Moraxellales</taxon>
        <taxon>Moraxellaceae</taxon>
        <taxon>Acinetobacter</taxon>
    </lineage>
</organism>
<protein>
    <submittedName>
        <fullName evidence="1">Uncharacterized protein</fullName>
    </submittedName>
</protein>
<gene>
    <name evidence="1" type="ORF">ACI8B_50321</name>
</gene>
<dbReference type="Proteomes" id="UP000430404">
    <property type="component" value="Unassembled WGS sequence"/>
</dbReference>
<evidence type="ECO:0000313" key="1">
    <source>
        <dbReference type="EMBL" id="VXA57836.1"/>
    </source>
</evidence>
<evidence type="ECO:0000313" key="2">
    <source>
        <dbReference type="Proteomes" id="UP000430404"/>
    </source>
</evidence>
<sequence>MVHVETTLPLNVTITCKGFPDEDTANRAGYGLLDLTRELGKHIDLSILSVMTIAYDDIQYKNSIKEVNPRFSPSEGDAVGVAMSIGVLTDDGSICKHIVFKADLFAPYFIPKENFKTEDELNESIQLMIHTVAHECAHVEATDQMQKAFPYDV</sequence>